<dbReference type="Gene3D" id="3.90.1620.10">
    <property type="entry name" value="adenovirus 2 penton base, domain 2"/>
    <property type="match status" value="1"/>
</dbReference>
<evidence type="ECO:0000256" key="7">
    <source>
        <dbReference type="ARBA" id="ARBA00022890"/>
    </source>
</evidence>
<protein>
    <submittedName>
        <fullName evidence="11">PIII</fullName>
    </submittedName>
</protein>
<evidence type="ECO:0000256" key="10">
    <source>
        <dbReference type="ARBA" id="ARBA00023296"/>
    </source>
</evidence>
<evidence type="ECO:0000256" key="4">
    <source>
        <dbReference type="ARBA" id="ARBA00022595"/>
    </source>
</evidence>
<keyword evidence="2" id="KW-1048">Host nucleus</keyword>
<evidence type="ECO:0000256" key="5">
    <source>
        <dbReference type="ARBA" id="ARBA00022804"/>
    </source>
</evidence>
<proteinExistence type="predicted"/>
<keyword evidence="7" id="KW-1164">Virus endocytosis by host</keyword>
<keyword evidence="10" id="KW-1160">Virus entry into host cell</keyword>
<name>A0AA51RLI1_9ADEN</name>
<evidence type="ECO:0000256" key="6">
    <source>
        <dbReference type="ARBA" id="ARBA00022844"/>
    </source>
</evidence>
<evidence type="ECO:0000256" key="1">
    <source>
        <dbReference type="ARBA" id="ARBA00022561"/>
    </source>
</evidence>
<dbReference type="GO" id="GO:0039623">
    <property type="term" value="C:T=25 icosahedral viral capsid"/>
    <property type="evidence" value="ECO:0007669"/>
    <property type="project" value="UniProtKB-KW"/>
</dbReference>
<sequence length="449" mass="50525">MAVYEPPPRIRAPTDGRNSITYSPFTALQDTTKIFYIDNKATDVESLNYQLDHSNFLTNIIQNGDMNPADAATQDIKLDDRSRWTGELETMIKTCCPNITEFNSSNTFRVKVMSDKTGEEPKYEWFELELPEGNYTTNELIDMMNNAIVDNYLTVGRQNGVLVSDIGVKIDSRLFSLGLDPVTGLVTPGRYTFKSFHPDIVLLPHCAIDFTYSRLSNMLGIRKRHPYQSGFIISYDDLTSGNIPALMDTEVYPSKVQPKMADIDGVSYNVYERADGKYETKYRSWLLSYNKRGKARDTTLLTVPDVTGGLGQLYWSMPDSFKAPITFSNNNRSVEATPVIGMQLFPLHSKGAINTSAVYAQLIEQITNTTSIFNRFPNNEILMQPPYSTVSWISENVPSITDHGEQPLKTSLTGVQRVIVTDDRRRPCPYVYKSLATIKPKVASSATLQ</sequence>
<reference evidence="11" key="1">
    <citation type="submission" date="2023-06" db="EMBL/GenBank/DDBJ databases">
        <authorList>
            <person name="Zheng W."/>
            <person name="Wang Q."/>
            <person name="xu X.D."/>
        </authorList>
    </citation>
    <scope>NUCLEOTIDE SEQUENCE</scope>
    <source>
        <strain evidence="11">Cd_2020_s1</strain>
    </source>
</reference>
<evidence type="ECO:0000256" key="9">
    <source>
        <dbReference type="ARBA" id="ARBA00023275"/>
    </source>
</evidence>
<keyword evidence="4" id="KW-1162">Viral penetration into host cytoplasm</keyword>
<evidence type="ECO:0000256" key="3">
    <source>
        <dbReference type="ARBA" id="ARBA00022581"/>
    </source>
</evidence>
<evidence type="ECO:0000313" key="11">
    <source>
        <dbReference type="EMBL" id="WMQ77647.1"/>
    </source>
</evidence>
<dbReference type="Pfam" id="PF01686">
    <property type="entry name" value="Adeno_Penton_B"/>
    <property type="match status" value="1"/>
</dbReference>
<keyword evidence="6" id="KW-0946">Virion</keyword>
<evidence type="ECO:0000256" key="2">
    <source>
        <dbReference type="ARBA" id="ARBA00022562"/>
    </source>
</evidence>
<keyword evidence="8" id="KW-0426">Late protein</keyword>
<organism evidence="11">
    <name type="scientific">Zoothera dauma adenovirus</name>
    <dbReference type="NCBI Taxonomy" id="3073259"/>
    <lineage>
        <taxon>Viruses</taxon>
        <taxon>Varidnaviria</taxon>
        <taxon>Bamfordvirae</taxon>
        <taxon>Preplasmiviricota</taxon>
        <taxon>Polisuviricotina</taxon>
        <taxon>Pharingeaviricetes</taxon>
        <taxon>Rowavirales</taxon>
        <taxon>Adenoviridae</taxon>
    </lineage>
</organism>
<dbReference type="GO" id="GO:0075509">
    <property type="term" value="P:endocytosis involved in viral entry into host cell"/>
    <property type="evidence" value="ECO:0007669"/>
    <property type="project" value="UniProtKB-KW"/>
</dbReference>
<dbReference type="GO" id="GO:0019062">
    <property type="term" value="P:virion attachment to host cell"/>
    <property type="evidence" value="ECO:0007669"/>
    <property type="project" value="UniProtKB-KW"/>
</dbReference>
<evidence type="ECO:0000256" key="8">
    <source>
        <dbReference type="ARBA" id="ARBA00022921"/>
    </source>
</evidence>
<accession>A0AA51RLI1</accession>
<dbReference type="InterPro" id="IPR002605">
    <property type="entry name" value="Adeno_Penton_B"/>
</dbReference>
<dbReference type="EMBL" id="OR233592">
    <property type="protein sequence ID" value="WMQ77647.1"/>
    <property type="molecule type" value="Genomic_DNA"/>
</dbReference>
<keyword evidence="9" id="KW-1148">T=25 icosahedral capsid protein</keyword>
<keyword evidence="3" id="KW-0945">Host-virus interaction</keyword>
<keyword evidence="1" id="KW-0167">Capsid protein</keyword>
<dbReference type="Gene3D" id="2.60.120.550">
    <property type="entry name" value="Penton protein, domain 1"/>
    <property type="match status" value="1"/>
</dbReference>
<keyword evidence="5" id="KW-1161">Viral attachment to host cell</keyword>